<dbReference type="Proteomes" id="UP000586976">
    <property type="component" value="Unassembled WGS sequence"/>
</dbReference>
<accession>A0A7W2D339</accession>
<keyword evidence="4" id="KW-1185">Reference proteome</keyword>
<gene>
    <name evidence="3" type="ORF">H1V43_20695</name>
</gene>
<reference evidence="3 4" key="1">
    <citation type="submission" date="2020-07" db="EMBL/GenBank/DDBJ databases">
        <title>Streptomyces isolated from Indian soil.</title>
        <authorList>
            <person name="Mandal S."/>
            <person name="Maiti P.K."/>
        </authorList>
    </citation>
    <scope>NUCLEOTIDE SEQUENCE [LARGE SCALE GENOMIC DNA]</scope>
    <source>
        <strain evidence="3 4">PSKA54</strain>
    </source>
</reference>
<dbReference type="EMBL" id="JACEQY010000023">
    <property type="protein sequence ID" value="MBA4863756.1"/>
    <property type="molecule type" value="Genomic_DNA"/>
</dbReference>
<dbReference type="RefSeq" id="WP_181865468.1">
    <property type="nucleotide sequence ID" value="NZ_JACEQY010000023.1"/>
</dbReference>
<feature type="region of interest" description="Disordered" evidence="2">
    <location>
        <begin position="1"/>
        <end position="20"/>
    </location>
</feature>
<name>A0A7W2D339_9ACTN</name>
<evidence type="ECO:0000313" key="3">
    <source>
        <dbReference type="EMBL" id="MBA4863756.1"/>
    </source>
</evidence>
<dbReference type="InterPro" id="IPR035093">
    <property type="entry name" value="RelE/ParE_toxin_dom_sf"/>
</dbReference>
<protein>
    <submittedName>
        <fullName evidence="3">Type II toxin-antitoxin system RelE/ParE family toxin</fullName>
    </submittedName>
</protein>
<dbReference type="SUPFAM" id="SSF143011">
    <property type="entry name" value="RelE-like"/>
    <property type="match status" value="1"/>
</dbReference>
<evidence type="ECO:0000256" key="1">
    <source>
        <dbReference type="ARBA" id="ARBA00022649"/>
    </source>
</evidence>
<sequence length="55" mass="6144">MYEAVDALAEDPRPANSTPYGSAYRRLRVGPYRALYVIDDQVIRILVTHIGPVPS</sequence>
<dbReference type="AlphaFoldDB" id="A0A7W2D339"/>
<dbReference type="Pfam" id="PF05016">
    <property type="entry name" value="ParE_toxin"/>
    <property type="match status" value="1"/>
</dbReference>
<evidence type="ECO:0000313" key="4">
    <source>
        <dbReference type="Proteomes" id="UP000586976"/>
    </source>
</evidence>
<dbReference type="Gene3D" id="3.30.2310.20">
    <property type="entry name" value="RelE-like"/>
    <property type="match status" value="1"/>
</dbReference>
<keyword evidence="1" id="KW-1277">Toxin-antitoxin system</keyword>
<proteinExistence type="predicted"/>
<comment type="caution">
    <text evidence="3">The sequence shown here is derived from an EMBL/GenBank/DDBJ whole genome shotgun (WGS) entry which is preliminary data.</text>
</comment>
<evidence type="ECO:0000256" key="2">
    <source>
        <dbReference type="SAM" id="MobiDB-lite"/>
    </source>
</evidence>
<organism evidence="3 4">
    <name type="scientific">Streptomyces himalayensis subsp. aureolus</name>
    <dbReference type="NCBI Taxonomy" id="2758039"/>
    <lineage>
        <taxon>Bacteria</taxon>
        <taxon>Bacillati</taxon>
        <taxon>Actinomycetota</taxon>
        <taxon>Actinomycetes</taxon>
        <taxon>Kitasatosporales</taxon>
        <taxon>Streptomycetaceae</taxon>
        <taxon>Streptomyces</taxon>
        <taxon>Streptomyces himalayensis</taxon>
    </lineage>
</organism>
<dbReference type="InterPro" id="IPR007712">
    <property type="entry name" value="RelE/ParE_toxin"/>
</dbReference>